<dbReference type="Pfam" id="PF00149">
    <property type="entry name" value="Metallophos"/>
    <property type="match status" value="1"/>
</dbReference>
<dbReference type="EMBL" id="CP017637">
    <property type="protein sequence ID" value="APG07563.1"/>
    <property type="molecule type" value="Genomic_DNA"/>
</dbReference>
<gene>
    <name evidence="2" type="ORF">BKD09_04400</name>
</gene>
<dbReference type="InterPro" id="IPR050126">
    <property type="entry name" value="Ap4A_hydrolase"/>
</dbReference>
<evidence type="ECO:0000313" key="2">
    <source>
        <dbReference type="EMBL" id="APG07563.1"/>
    </source>
</evidence>
<accession>A0A1L3F2P8</accession>
<reference evidence="2 3" key="1">
    <citation type="submission" date="2016-11" db="EMBL/GenBank/DDBJ databases">
        <title>Complete Genome Sequence of Bradyrhizobium sp. strain J5, an isolated from soybean nodule in Hokkaido.</title>
        <authorList>
            <person name="Kanehara K."/>
        </authorList>
    </citation>
    <scope>NUCLEOTIDE SEQUENCE [LARGE SCALE GENOMIC DNA]</scope>
    <source>
        <strain evidence="2 3">J5</strain>
    </source>
</reference>
<evidence type="ECO:0000259" key="1">
    <source>
        <dbReference type="Pfam" id="PF00149"/>
    </source>
</evidence>
<dbReference type="RefSeq" id="WP_071908983.1">
    <property type="nucleotide sequence ID" value="NZ_CP017637.1"/>
</dbReference>
<name>A0A1L3F2P8_BRAJP</name>
<dbReference type="AlphaFoldDB" id="A0A1L3F2P8"/>
<dbReference type="GO" id="GO:0016791">
    <property type="term" value="F:phosphatase activity"/>
    <property type="evidence" value="ECO:0007669"/>
    <property type="project" value="TreeGrafter"/>
</dbReference>
<dbReference type="InterPro" id="IPR004843">
    <property type="entry name" value="Calcineurin-like_PHP"/>
</dbReference>
<sequence>MSLPEHELLTFAIGDIHGCFDKLTSLLAACEELRGERSAQFVLVGDYIDRGPQSREVMDFLVGSEGKQDRPFVCLRGNHEEMLLRAADMERTDRDLMNWWGNGGEQTLDSYGIDDPADLPSEHLDWIRALPLMKIEHGRLFVHAGLRPDVLLASQSERDLLWIREPFLSSDHDHGLFVVHGHTPVRTGTPDLRANRLNLDTGACFGGPLTAAVFTTSETGPLMFVTDSGEISGPAALRD</sequence>
<feature type="domain" description="Calcineurin-like phosphoesterase" evidence="1">
    <location>
        <begin position="12"/>
        <end position="190"/>
    </location>
</feature>
<organism evidence="2 3">
    <name type="scientific">Bradyrhizobium japonicum</name>
    <dbReference type="NCBI Taxonomy" id="375"/>
    <lineage>
        <taxon>Bacteria</taxon>
        <taxon>Pseudomonadati</taxon>
        <taxon>Pseudomonadota</taxon>
        <taxon>Alphaproteobacteria</taxon>
        <taxon>Hyphomicrobiales</taxon>
        <taxon>Nitrobacteraceae</taxon>
        <taxon>Bradyrhizobium</taxon>
    </lineage>
</organism>
<dbReference type="InterPro" id="IPR029052">
    <property type="entry name" value="Metallo-depent_PP-like"/>
</dbReference>
<dbReference type="Proteomes" id="UP000181962">
    <property type="component" value="Chromosome"/>
</dbReference>
<dbReference type="PANTHER" id="PTHR42850:SF4">
    <property type="entry name" value="ZINC-DEPENDENT ENDOPOLYPHOSPHATASE"/>
    <property type="match status" value="1"/>
</dbReference>
<protein>
    <submittedName>
        <fullName evidence="2">Metallophosphoesterase</fullName>
    </submittedName>
</protein>
<proteinExistence type="predicted"/>
<evidence type="ECO:0000313" key="3">
    <source>
        <dbReference type="Proteomes" id="UP000181962"/>
    </source>
</evidence>
<dbReference type="Gene3D" id="3.60.21.10">
    <property type="match status" value="1"/>
</dbReference>
<dbReference type="PANTHER" id="PTHR42850">
    <property type="entry name" value="METALLOPHOSPHOESTERASE"/>
    <property type="match status" value="1"/>
</dbReference>
<dbReference type="CDD" id="cd00144">
    <property type="entry name" value="MPP_PPP_family"/>
    <property type="match status" value="1"/>
</dbReference>
<dbReference type="GO" id="GO:0110154">
    <property type="term" value="P:RNA decapping"/>
    <property type="evidence" value="ECO:0007669"/>
    <property type="project" value="TreeGrafter"/>
</dbReference>
<dbReference type="SUPFAM" id="SSF56300">
    <property type="entry name" value="Metallo-dependent phosphatases"/>
    <property type="match status" value="1"/>
</dbReference>
<dbReference type="GO" id="GO:0005737">
    <property type="term" value="C:cytoplasm"/>
    <property type="evidence" value="ECO:0007669"/>
    <property type="project" value="TreeGrafter"/>
</dbReference>
<dbReference type="GO" id="GO:0008803">
    <property type="term" value="F:bis(5'-nucleosyl)-tetraphosphatase (symmetrical) activity"/>
    <property type="evidence" value="ECO:0007669"/>
    <property type="project" value="TreeGrafter"/>
</dbReference>